<reference evidence="2" key="1">
    <citation type="submission" date="2016-11" db="UniProtKB">
        <authorList>
            <consortium name="WormBaseParasite"/>
        </authorList>
    </citation>
    <scope>IDENTIFICATION</scope>
</reference>
<evidence type="ECO:0000313" key="2">
    <source>
        <dbReference type="WBParaSite" id="L893_g1231.t1"/>
    </source>
</evidence>
<dbReference type="AlphaFoldDB" id="A0A1I7Y3B2"/>
<proteinExistence type="predicted"/>
<dbReference type="WBParaSite" id="L893_g1231.t1">
    <property type="protein sequence ID" value="L893_g1231.t1"/>
    <property type="gene ID" value="L893_g1231"/>
</dbReference>
<dbReference type="Proteomes" id="UP000095287">
    <property type="component" value="Unplaced"/>
</dbReference>
<evidence type="ECO:0000313" key="1">
    <source>
        <dbReference type="Proteomes" id="UP000095287"/>
    </source>
</evidence>
<name>A0A1I7Y3B2_9BILA</name>
<keyword evidence="1" id="KW-1185">Reference proteome</keyword>
<sequence length="160" mass="17856">MELPTQPSDSSSNEEEPLLNSRLYKSLSAIELSQYSSRSRCIEPILTASRSEWSLSYMNRNSCIQHLDMVDCMAMAEWHPLDQHYNNTFSDQAGTSVSPAENSLQTTNGTSSTLRMSAACSISIQKFNSDKEMFANMKATMVKTQQQMSSISKVSFVTVT</sequence>
<accession>A0A1I7Y3B2</accession>
<organism evidence="1 2">
    <name type="scientific">Steinernema glaseri</name>
    <dbReference type="NCBI Taxonomy" id="37863"/>
    <lineage>
        <taxon>Eukaryota</taxon>
        <taxon>Metazoa</taxon>
        <taxon>Ecdysozoa</taxon>
        <taxon>Nematoda</taxon>
        <taxon>Chromadorea</taxon>
        <taxon>Rhabditida</taxon>
        <taxon>Tylenchina</taxon>
        <taxon>Panagrolaimomorpha</taxon>
        <taxon>Strongyloidoidea</taxon>
        <taxon>Steinernematidae</taxon>
        <taxon>Steinernema</taxon>
    </lineage>
</organism>
<protein>
    <submittedName>
        <fullName evidence="2">Uncharacterized protein</fullName>
    </submittedName>
</protein>